<evidence type="ECO:0000313" key="2">
    <source>
        <dbReference type="EMBL" id="MFB6392251.1"/>
    </source>
</evidence>
<organism evidence="2 3">
    <name type="scientific">Polymorphospora lycopeni</name>
    <dbReference type="NCBI Taxonomy" id="3140240"/>
    <lineage>
        <taxon>Bacteria</taxon>
        <taxon>Bacillati</taxon>
        <taxon>Actinomycetota</taxon>
        <taxon>Actinomycetes</taxon>
        <taxon>Micromonosporales</taxon>
        <taxon>Micromonosporaceae</taxon>
        <taxon>Polymorphospora</taxon>
    </lineage>
</organism>
<keyword evidence="3" id="KW-1185">Reference proteome</keyword>
<dbReference type="Proteomes" id="UP001582793">
    <property type="component" value="Unassembled WGS sequence"/>
</dbReference>
<protein>
    <submittedName>
        <fullName evidence="2">Uncharacterized protein</fullName>
    </submittedName>
</protein>
<gene>
    <name evidence="2" type="ORF">AAFH96_03905</name>
</gene>
<name>A0ABV5CMJ4_9ACTN</name>
<reference evidence="2 3" key="1">
    <citation type="submission" date="2024-04" db="EMBL/GenBank/DDBJ databases">
        <title>Polymorphospora sp. isolated from Baiyangdian Lake in Xiong'an New Area.</title>
        <authorList>
            <person name="Zhang X."/>
            <person name="Liu J."/>
        </authorList>
    </citation>
    <scope>NUCLEOTIDE SEQUENCE [LARGE SCALE GENOMIC DNA]</scope>
    <source>
        <strain evidence="2 3">2-325</strain>
    </source>
</reference>
<dbReference type="EMBL" id="JBCGDC010000007">
    <property type="protein sequence ID" value="MFB6392251.1"/>
    <property type="molecule type" value="Genomic_DNA"/>
</dbReference>
<evidence type="ECO:0000256" key="1">
    <source>
        <dbReference type="SAM" id="MobiDB-lite"/>
    </source>
</evidence>
<sequence>MFLPETGIHHRRWQRRQQQPQGLTEGHLVYATDHEPEREYRLVGSGVRVMAHGLDLAGPLSELRGQIERLADRVARAAVTARANSAR</sequence>
<comment type="caution">
    <text evidence="2">The sequence shown here is derived from an EMBL/GenBank/DDBJ whole genome shotgun (WGS) entry which is preliminary data.</text>
</comment>
<accession>A0ABV5CMJ4</accession>
<feature type="region of interest" description="Disordered" evidence="1">
    <location>
        <begin position="1"/>
        <end position="21"/>
    </location>
</feature>
<proteinExistence type="predicted"/>
<evidence type="ECO:0000313" key="3">
    <source>
        <dbReference type="Proteomes" id="UP001582793"/>
    </source>
</evidence>
<dbReference type="RefSeq" id="WP_375733044.1">
    <property type="nucleotide sequence ID" value="NZ_JBCGDC010000007.1"/>
</dbReference>